<evidence type="ECO:0000256" key="1">
    <source>
        <dbReference type="SAM" id="Coils"/>
    </source>
</evidence>
<evidence type="ECO:0008006" key="4">
    <source>
        <dbReference type="Google" id="ProtNLM"/>
    </source>
</evidence>
<reference evidence="2 3" key="1">
    <citation type="journal article" date="2019" name="Emerg. Microbes Infect.">
        <title>Comprehensive subspecies identification of 175 nontuberculous mycobacteria species based on 7547 genomic profiles.</title>
        <authorList>
            <person name="Matsumoto Y."/>
            <person name="Kinjo T."/>
            <person name="Motooka D."/>
            <person name="Nabeya D."/>
            <person name="Jung N."/>
            <person name="Uechi K."/>
            <person name="Horii T."/>
            <person name="Iida T."/>
            <person name="Fujita J."/>
            <person name="Nakamura S."/>
        </authorList>
    </citation>
    <scope>NUCLEOTIDE SEQUENCE [LARGE SCALE GENOMIC DNA]</scope>
    <source>
        <strain evidence="2 3">JCM 30622</strain>
    </source>
</reference>
<dbReference type="Proteomes" id="UP000466578">
    <property type="component" value="Chromosome"/>
</dbReference>
<feature type="coiled-coil region" evidence="1">
    <location>
        <begin position="22"/>
        <end position="63"/>
    </location>
</feature>
<protein>
    <recommendedName>
        <fullName evidence="4">Antitoxin</fullName>
    </recommendedName>
</protein>
<sequence>MTTRYTDDIPLETLPESWQRHIQKLRRECSQARIRRNEARDALVSVITERDAARAELAELKAARTDG</sequence>
<organism evidence="2 3">
    <name type="scientific">Mycobacterium paraintracellulare</name>
    <dbReference type="NCBI Taxonomy" id="1138383"/>
    <lineage>
        <taxon>Bacteria</taxon>
        <taxon>Bacillati</taxon>
        <taxon>Actinomycetota</taxon>
        <taxon>Actinomycetes</taxon>
        <taxon>Mycobacteriales</taxon>
        <taxon>Mycobacteriaceae</taxon>
        <taxon>Mycobacterium</taxon>
        <taxon>Mycobacterium avium complex (MAC)</taxon>
    </lineage>
</organism>
<gene>
    <name evidence="2" type="ORF">MPRI_22990</name>
</gene>
<evidence type="ECO:0000313" key="3">
    <source>
        <dbReference type="Proteomes" id="UP000466578"/>
    </source>
</evidence>
<keyword evidence="1" id="KW-0175">Coiled coil</keyword>
<accession>A0ABN6ATA8</accession>
<name>A0ABN6ATA8_9MYCO</name>
<proteinExistence type="predicted"/>
<dbReference type="EMBL" id="AP022597">
    <property type="protein sequence ID" value="BBY70112.1"/>
    <property type="molecule type" value="Genomic_DNA"/>
</dbReference>
<keyword evidence="3" id="KW-1185">Reference proteome</keyword>
<evidence type="ECO:0000313" key="2">
    <source>
        <dbReference type="EMBL" id="BBY70112.1"/>
    </source>
</evidence>